<evidence type="ECO:0000256" key="1">
    <source>
        <dbReference type="ARBA" id="ARBA00093634"/>
    </source>
</evidence>
<keyword evidence="3" id="KW-1185">Reference proteome</keyword>
<sequence>MPKTRDEVCQLMDKLLLHSLELMEQEVKLKTTIETVTNDGQLDLAHTRFTKGPQSVSAVQLPTEDYRDFSALNSLTEDRDELGNAQLSLDQHPVDKEAGYIDPIRWFGILIPATLQSARTKFGRALEYVVECGNVQIQLRNALLSYGTLRKLKAEL</sequence>
<proteinExistence type="predicted"/>
<dbReference type="InParanoid" id="A0A1S4F4U0"/>
<dbReference type="AlphaFoldDB" id="A0A1S4F4U0"/>
<protein>
    <recommendedName>
        <fullName evidence="1">Vacuolar ATPase assembly protein VMA22</fullName>
    </recommendedName>
</protein>
<dbReference type="VEuPathDB" id="VectorBase:AAEL003384"/>
<evidence type="ECO:0000313" key="3">
    <source>
        <dbReference type="Proteomes" id="UP000008820"/>
    </source>
</evidence>
<dbReference type="PANTHER" id="PTHR31996">
    <property type="entry name" value="COILED-COIL DOMAIN-CONTAINING PROTEIN 115"/>
    <property type="match status" value="1"/>
</dbReference>
<evidence type="ECO:0000313" key="2">
    <source>
        <dbReference type="EnsemblMetazoa" id="AAEL003384-PA"/>
    </source>
</evidence>
<dbReference type="GO" id="GO:0070072">
    <property type="term" value="P:vacuolar proton-transporting V-type ATPase complex assembly"/>
    <property type="evidence" value="ECO:0007669"/>
    <property type="project" value="InterPro"/>
</dbReference>
<reference evidence="2" key="2">
    <citation type="submission" date="2020-05" db="UniProtKB">
        <authorList>
            <consortium name="EnsemblMetazoa"/>
        </authorList>
    </citation>
    <scope>IDENTIFICATION</scope>
    <source>
        <strain evidence="2">LVP_AGWG</strain>
    </source>
</reference>
<gene>
    <name evidence="2" type="primary">5578009</name>
</gene>
<dbReference type="EnsemblMetazoa" id="AAEL003384-RA">
    <property type="protein sequence ID" value="AAEL003384-PA"/>
    <property type="gene ID" value="AAEL003384"/>
</dbReference>
<dbReference type="GO" id="GO:0051082">
    <property type="term" value="F:unfolded protein binding"/>
    <property type="evidence" value="ECO:0007669"/>
    <property type="project" value="TreeGrafter"/>
</dbReference>
<accession>A0A1S4F4U0</accession>
<dbReference type="InterPro" id="IPR040357">
    <property type="entry name" value="Vma22/CCDC115"/>
</dbReference>
<reference evidence="2 3" key="1">
    <citation type="submission" date="2017-06" db="EMBL/GenBank/DDBJ databases">
        <title>Aedes aegypti genome working group (AGWG) sequencing and assembly.</title>
        <authorList>
            <consortium name="Aedes aegypti Genome Working Group (AGWG)"/>
            <person name="Matthews B.J."/>
        </authorList>
    </citation>
    <scope>NUCLEOTIDE SEQUENCE [LARGE SCALE GENOMIC DNA]</scope>
    <source>
        <strain evidence="2 3">LVP_AGWG</strain>
    </source>
</reference>
<dbReference type="Proteomes" id="UP000008820">
    <property type="component" value="Chromosome 3"/>
</dbReference>
<organism evidence="2 3">
    <name type="scientific">Aedes aegypti</name>
    <name type="common">Yellowfever mosquito</name>
    <name type="synonym">Culex aegypti</name>
    <dbReference type="NCBI Taxonomy" id="7159"/>
    <lineage>
        <taxon>Eukaryota</taxon>
        <taxon>Metazoa</taxon>
        <taxon>Ecdysozoa</taxon>
        <taxon>Arthropoda</taxon>
        <taxon>Hexapoda</taxon>
        <taxon>Insecta</taxon>
        <taxon>Pterygota</taxon>
        <taxon>Neoptera</taxon>
        <taxon>Endopterygota</taxon>
        <taxon>Diptera</taxon>
        <taxon>Nematocera</taxon>
        <taxon>Culicoidea</taxon>
        <taxon>Culicidae</taxon>
        <taxon>Culicinae</taxon>
        <taxon>Aedini</taxon>
        <taxon>Aedes</taxon>
        <taxon>Stegomyia</taxon>
    </lineage>
</organism>
<dbReference type="OrthoDB" id="408631at2759"/>
<dbReference type="FunCoup" id="A0A1S4F4U0">
    <property type="interactions" value="13"/>
</dbReference>
<dbReference type="PANTHER" id="PTHR31996:SF2">
    <property type="entry name" value="COILED-COIL DOMAIN-CONTAINING PROTEIN 115"/>
    <property type="match status" value="1"/>
</dbReference>
<name>A0A1S4F4U0_AEDAE</name>